<dbReference type="Proteomes" id="UP000800097">
    <property type="component" value="Unassembled WGS sequence"/>
</dbReference>
<name>A0A6A6JTY6_WESOR</name>
<dbReference type="EMBL" id="ML986485">
    <property type="protein sequence ID" value="KAF2280042.1"/>
    <property type="molecule type" value="Genomic_DNA"/>
</dbReference>
<dbReference type="AlphaFoldDB" id="A0A6A6JTY6"/>
<proteinExistence type="predicted"/>
<gene>
    <name evidence="1" type="ORF">EI97DRAFT_108506</name>
</gene>
<accession>A0A6A6JTY6</accession>
<sequence>MVGETRSQDSLMNVGEPKRYLLRDMHSRRKGRVNKLSLADRFRPLGWGKEGQGSYKRGQSRSKHMCCRTQVPGRCAGQFSTASAAVVIKRWGYYIYIYSVPRYASLLFQWQLAHDRICSSAEAPNCRRRPLAGEARLLYRVARLTSALPEEQATRTQRRGCEVWG</sequence>
<evidence type="ECO:0000313" key="2">
    <source>
        <dbReference type="Proteomes" id="UP000800097"/>
    </source>
</evidence>
<dbReference type="RefSeq" id="XP_033657581.1">
    <property type="nucleotide sequence ID" value="XM_033792954.1"/>
</dbReference>
<dbReference type="GeneID" id="54546129"/>
<protein>
    <submittedName>
        <fullName evidence="1">Uncharacterized protein</fullName>
    </submittedName>
</protein>
<keyword evidence="2" id="KW-1185">Reference proteome</keyword>
<evidence type="ECO:0000313" key="1">
    <source>
        <dbReference type="EMBL" id="KAF2280042.1"/>
    </source>
</evidence>
<organism evidence="1 2">
    <name type="scientific">Westerdykella ornata</name>
    <dbReference type="NCBI Taxonomy" id="318751"/>
    <lineage>
        <taxon>Eukaryota</taxon>
        <taxon>Fungi</taxon>
        <taxon>Dikarya</taxon>
        <taxon>Ascomycota</taxon>
        <taxon>Pezizomycotina</taxon>
        <taxon>Dothideomycetes</taxon>
        <taxon>Pleosporomycetidae</taxon>
        <taxon>Pleosporales</taxon>
        <taxon>Sporormiaceae</taxon>
        <taxon>Westerdykella</taxon>
    </lineage>
</organism>
<reference evidence="1" key="1">
    <citation type="journal article" date="2020" name="Stud. Mycol.">
        <title>101 Dothideomycetes genomes: a test case for predicting lifestyles and emergence of pathogens.</title>
        <authorList>
            <person name="Haridas S."/>
            <person name="Albert R."/>
            <person name="Binder M."/>
            <person name="Bloem J."/>
            <person name="Labutti K."/>
            <person name="Salamov A."/>
            <person name="Andreopoulos B."/>
            <person name="Baker S."/>
            <person name="Barry K."/>
            <person name="Bills G."/>
            <person name="Bluhm B."/>
            <person name="Cannon C."/>
            <person name="Castanera R."/>
            <person name="Culley D."/>
            <person name="Daum C."/>
            <person name="Ezra D."/>
            <person name="Gonzalez J."/>
            <person name="Henrissat B."/>
            <person name="Kuo A."/>
            <person name="Liang C."/>
            <person name="Lipzen A."/>
            <person name="Lutzoni F."/>
            <person name="Magnuson J."/>
            <person name="Mondo S."/>
            <person name="Nolan M."/>
            <person name="Ohm R."/>
            <person name="Pangilinan J."/>
            <person name="Park H.-J."/>
            <person name="Ramirez L."/>
            <person name="Alfaro M."/>
            <person name="Sun H."/>
            <person name="Tritt A."/>
            <person name="Yoshinaga Y."/>
            <person name="Zwiers L.-H."/>
            <person name="Turgeon B."/>
            <person name="Goodwin S."/>
            <person name="Spatafora J."/>
            <person name="Crous P."/>
            <person name="Grigoriev I."/>
        </authorList>
    </citation>
    <scope>NUCLEOTIDE SEQUENCE</scope>
    <source>
        <strain evidence="1">CBS 379.55</strain>
    </source>
</reference>